<evidence type="ECO:0000313" key="2">
    <source>
        <dbReference type="EMBL" id="TCP22382.1"/>
    </source>
</evidence>
<comment type="caution">
    <text evidence="2">The sequence shown here is derived from an EMBL/GenBank/DDBJ whole genome shotgun (WGS) entry which is preliminary data.</text>
</comment>
<evidence type="ECO:0000313" key="3">
    <source>
        <dbReference type="Proteomes" id="UP000294564"/>
    </source>
</evidence>
<feature type="transmembrane region" description="Helical" evidence="1">
    <location>
        <begin position="136"/>
        <end position="154"/>
    </location>
</feature>
<dbReference type="Proteomes" id="UP000294564">
    <property type="component" value="Unassembled WGS sequence"/>
</dbReference>
<dbReference type="EMBL" id="SLXM01000012">
    <property type="protein sequence ID" value="TCP22382.1"/>
    <property type="molecule type" value="Genomic_DNA"/>
</dbReference>
<keyword evidence="1" id="KW-0472">Membrane</keyword>
<keyword evidence="3" id="KW-1185">Reference proteome</keyword>
<name>A0A4R2NLQ6_9FLAO</name>
<reference evidence="2 3" key="1">
    <citation type="submission" date="2019-03" db="EMBL/GenBank/DDBJ databases">
        <title>Genomic Encyclopedia of Type Strains, Phase IV (KMG-IV): sequencing the most valuable type-strain genomes for metagenomic binning, comparative biology and taxonomic classification.</title>
        <authorList>
            <person name="Goeker M."/>
        </authorList>
    </citation>
    <scope>NUCLEOTIDE SEQUENCE [LARGE SCALE GENOMIC DNA]</scope>
    <source>
        <strain evidence="2 3">DSM 14836</strain>
    </source>
</reference>
<feature type="transmembrane region" description="Helical" evidence="1">
    <location>
        <begin position="7"/>
        <end position="26"/>
    </location>
</feature>
<accession>A0A4R2NLQ6</accession>
<feature type="transmembrane region" description="Helical" evidence="1">
    <location>
        <begin position="46"/>
        <end position="71"/>
    </location>
</feature>
<feature type="transmembrane region" description="Helical" evidence="1">
    <location>
        <begin position="112"/>
        <end position="130"/>
    </location>
</feature>
<sequence length="258" mass="30446">MKKLESLIKFFPLLLLLTTIMGYLSLHTYYDYFNIRILDYLMLSEIPLLFFDKIVIVGGLILFLMIVMFFFESSLKLPVFEVNFRVGEKERVKVLRDRIQKDEKSISQNNKLYIGTMLFLVVFDVMTAFFTDRKFYFPPVLFLFFGIIVYYMIIKIITVNLIKKESAISVISKLQPVITILIVFTVDTYSASYRKVQKIKNDNAIIKEVSFKYNKENIKTDSLLVYLGETNQALFLYRKDSIKTKIYKKSNIDYLQIN</sequence>
<organism evidence="2 3">
    <name type="scientific">Tenacibaculum skagerrakense</name>
    <dbReference type="NCBI Taxonomy" id="186571"/>
    <lineage>
        <taxon>Bacteria</taxon>
        <taxon>Pseudomonadati</taxon>
        <taxon>Bacteroidota</taxon>
        <taxon>Flavobacteriia</taxon>
        <taxon>Flavobacteriales</taxon>
        <taxon>Flavobacteriaceae</taxon>
        <taxon>Tenacibaculum</taxon>
    </lineage>
</organism>
<gene>
    <name evidence="2" type="ORF">EV195_11231</name>
</gene>
<keyword evidence="1" id="KW-1133">Transmembrane helix</keyword>
<dbReference type="AlphaFoldDB" id="A0A4R2NLQ6"/>
<keyword evidence="1" id="KW-0812">Transmembrane</keyword>
<evidence type="ECO:0000256" key="1">
    <source>
        <dbReference type="SAM" id="Phobius"/>
    </source>
</evidence>
<dbReference type="RefSeq" id="WP_132795892.1">
    <property type="nucleotide sequence ID" value="NZ_SLXM01000012.1"/>
</dbReference>
<protein>
    <submittedName>
        <fullName evidence="2">Uncharacterized protein</fullName>
    </submittedName>
</protein>
<proteinExistence type="predicted"/>